<organism evidence="6 7">
    <name type="scientific">Filobasidium floriforme</name>
    <dbReference type="NCBI Taxonomy" id="5210"/>
    <lineage>
        <taxon>Eukaryota</taxon>
        <taxon>Fungi</taxon>
        <taxon>Dikarya</taxon>
        <taxon>Basidiomycota</taxon>
        <taxon>Agaricomycotina</taxon>
        <taxon>Tremellomycetes</taxon>
        <taxon>Filobasidiales</taxon>
        <taxon>Filobasidiaceae</taxon>
        <taxon>Filobasidium</taxon>
    </lineage>
</organism>
<evidence type="ECO:0000313" key="7">
    <source>
        <dbReference type="Proteomes" id="UP000812966"/>
    </source>
</evidence>
<dbReference type="Pfam" id="PF08240">
    <property type="entry name" value="ADH_N"/>
    <property type="match status" value="1"/>
</dbReference>
<evidence type="ECO:0000256" key="2">
    <source>
        <dbReference type="ARBA" id="ARBA00023002"/>
    </source>
</evidence>
<dbReference type="CDD" id="cd05286">
    <property type="entry name" value="QOR2"/>
    <property type="match status" value="1"/>
</dbReference>
<dbReference type="AlphaFoldDB" id="A0A8K0JMI2"/>
<dbReference type="PANTHER" id="PTHR48106">
    <property type="entry name" value="QUINONE OXIDOREDUCTASE PIG3-RELATED"/>
    <property type="match status" value="1"/>
</dbReference>
<dbReference type="SMART" id="SM00829">
    <property type="entry name" value="PKS_ER"/>
    <property type="match status" value="1"/>
</dbReference>
<dbReference type="GO" id="GO:0035925">
    <property type="term" value="F:mRNA 3'-UTR AU-rich region binding"/>
    <property type="evidence" value="ECO:0007669"/>
    <property type="project" value="TreeGrafter"/>
</dbReference>
<dbReference type="GO" id="GO:0008270">
    <property type="term" value="F:zinc ion binding"/>
    <property type="evidence" value="ECO:0007669"/>
    <property type="project" value="InterPro"/>
</dbReference>
<dbReference type="InterPro" id="IPR020843">
    <property type="entry name" value="ER"/>
</dbReference>
<gene>
    <name evidence="6" type="ORF">FFLO_02537</name>
</gene>
<dbReference type="InterPro" id="IPR013149">
    <property type="entry name" value="ADH-like_C"/>
</dbReference>
<dbReference type="GO" id="GO:0005829">
    <property type="term" value="C:cytosol"/>
    <property type="evidence" value="ECO:0007669"/>
    <property type="project" value="TreeGrafter"/>
</dbReference>
<dbReference type="SUPFAM" id="SSF50129">
    <property type="entry name" value="GroES-like"/>
    <property type="match status" value="1"/>
</dbReference>
<dbReference type="FunFam" id="3.40.50.720:FF:000053">
    <property type="entry name" value="Quinone oxidoreductase 1"/>
    <property type="match status" value="1"/>
</dbReference>
<dbReference type="PROSITE" id="PS01162">
    <property type="entry name" value="QOR_ZETA_CRYSTAL"/>
    <property type="match status" value="1"/>
</dbReference>
<reference evidence="6" key="1">
    <citation type="submission" date="2020-04" db="EMBL/GenBank/DDBJ databases">
        <title>Analysis of mating type loci in Filobasidium floriforme.</title>
        <authorList>
            <person name="Nowrousian M."/>
        </authorList>
    </citation>
    <scope>NUCLEOTIDE SEQUENCE</scope>
    <source>
        <strain evidence="6">CBS 6242</strain>
    </source>
</reference>
<dbReference type="GO" id="GO:0003960">
    <property type="term" value="F:quinone reductase (NADPH) activity"/>
    <property type="evidence" value="ECO:0007669"/>
    <property type="project" value="InterPro"/>
</dbReference>
<evidence type="ECO:0000313" key="6">
    <source>
        <dbReference type="EMBL" id="KAG7562065.1"/>
    </source>
</evidence>
<evidence type="ECO:0000256" key="4">
    <source>
        <dbReference type="ARBA" id="ARBA00070796"/>
    </source>
</evidence>
<evidence type="ECO:0000256" key="1">
    <source>
        <dbReference type="ARBA" id="ARBA00022857"/>
    </source>
</evidence>
<dbReference type="InterPro" id="IPR011032">
    <property type="entry name" value="GroES-like_sf"/>
</dbReference>
<dbReference type="InterPro" id="IPR013154">
    <property type="entry name" value="ADH-like_N"/>
</dbReference>
<keyword evidence="7" id="KW-1185">Reference proteome</keyword>
<dbReference type="Pfam" id="PF00107">
    <property type="entry name" value="ADH_zinc_N"/>
    <property type="match status" value="1"/>
</dbReference>
<dbReference type="Gene3D" id="3.90.180.10">
    <property type="entry name" value="Medium-chain alcohol dehydrogenases, catalytic domain"/>
    <property type="match status" value="1"/>
</dbReference>
<comment type="caution">
    <text evidence="6">The sequence shown here is derived from an EMBL/GenBank/DDBJ whole genome shotgun (WGS) entry which is preliminary data.</text>
</comment>
<evidence type="ECO:0000256" key="3">
    <source>
        <dbReference type="ARBA" id="ARBA00043088"/>
    </source>
</evidence>
<dbReference type="Gene3D" id="3.40.50.720">
    <property type="entry name" value="NAD(P)-binding Rossmann-like Domain"/>
    <property type="match status" value="1"/>
</dbReference>
<dbReference type="InterPro" id="IPR002364">
    <property type="entry name" value="Quin_OxRdtase/zeta-crystal_CS"/>
</dbReference>
<name>A0A8K0JMI2_9TREE</name>
<keyword evidence="1" id="KW-0521">NADP</keyword>
<accession>A0A8K0JMI2</accession>
<feature type="domain" description="Enoyl reductase (ER)" evidence="5">
    <location>
        <begin position="10"/>
        <end position="324"/>
    </location>
</feature>
<sequence>MRGVLVEKVGGPEVLEFKTDLPVPKPGAGEVLVKNELAGLNYIDTYFRTGLYPSKKPEILGKEGYGTIVSLGSDEKPLQGLSVGDKVVWMGGSGYAEYTAAPALHTYKIPDGLDGKLALASFLQGLTALSLIREAHPVKAGEYVLVHAAAGGVGLLLCQMLKATGAHVIATASSREKLDLAKKNGAEFLINYSEEKDLVAKVLEITPGGQGVDVVFDGVGKSTFEDDLLMVKRKGSLVSFGNASGAVPPFAISRLTAKNLRLLRPTLFNYITTREEFTTYTKELFQFILDGKLDIKIHDTYPLEDIRRVHEDLEARKTTGKVLIKI</sequence>
<dbReference type="Proteomes" id="UP000812966">
    <property type="component" value="Unassembled WGS sequence"/>
</dbReference>
<dbReference type="GO" id="GO:0070402">
    <property type="term" value="F:NADPH binding"/>
    <property type="evidence" value="ECO:0007669"/>
    <property type="project" value="TreeGrafter"/>
</dbReference>
<evidence type="ECO:0000259" key="5">
    <source>
        <dbReference type="SMART" id="SM00829"/>
    </source>
</evidence>
<proteinExistence type="predicted"/>
<dbReference type="InterPro" id="IPR047618">
    <property type="entry name" value="QOR-like"/>
</dbReference>
<dbReference type="SUPFAM" id="SSF51735">
    <property type="entry name" value="NAD(P)-binding Rossmann-fold domains"/>
    <property type="match status" value="1"/>
</dbReference>
<protein>
    <recommendedName>
        <fullName evidence="4">Probable quinone oxidoreductase</fullName>
    </recommendedName>
    <alternativeName>
        <fullName evidence="3">NADPH:quinone reductase</fullName>
    </alternativeName>
</protein>
<dbReference type="InterPro" id="IPR036291">
    <property type="entry name" value="NAD(P)-bd_dom_sf"/>
</dbReference>
<dbReference type="PANTHER" id="PTHR48106:SF13">
    <property type="entry name" value="QUINONE OXIDOREDUCTASE-RELATED"/>
    <property type="match status" value="1"/>
</dbReference>
<keyword evidence="2" id="KW-0560">Oxidoreductase</keyword>
<dbReference type="EMBL" id="JABELV010000040">
    <property type="protein sequence ID" value="KAG7562065.1"/>
    <property type="molecule type" value="Genomic_DNA"/>
</dbReference>